<keyword evidence="1" id="KW-0472">Membrane</keyword>
<feature type="transmembrane region" description="Helical" evidence="1">
    <location>
        <begin position="55"/>
        <end position="76"/>
    </location>
</feature>
<dbReference type="Proteomes" id="UP001221898">
    <property type="component" value="Unassembled WGS sequence"/>
</dbReference>
<keyword evidence="1" id="KW-0812">Transmembrane</keyword>
<proteinExistence type="predicted"/>
<gene>
    <name evidence="2" type="ORF">AAFF_G00409910</name>
</gene>
<organism evidence="2 3">
    <name type="scientific">Aldrovandia affinis</name>
    <dbReference type="NCBI Taxonomy" id="143900"/>
    <lineage>
        <taxon>Eukaryota</taxon>
        <taxon>Metazoa</taxon>
        <taxon>Chordata</taxon>
        <taxon>Craniata</taxon>
        <taxon>Vertebrata</taxon>
        <taxon>Euteleostomi</taxon>
        <taxon>Actinopterygii</taxon>
        <taxon>Neopterygii</taxon>
        <taxon>Teleostei</taxon>
        <taxon>Notacanthiformes</taxon>
        <taxon>Halosauridae</taxon>
        <taxon>Aldrovandia</taxon>
    </lineage>
</organism>
<accession>A0AAD7SBN9</accession>
<dbReference type="AlphaFoldDB" id="A0AAD7SBN9"/>
<dbReference type="EMBL" id="JAINUG010000082">
    <property type="protein sequence ID" value="KAJ8399580.1"/>
    <property type="molecule type" value="Genomic_DNA"/>
</dbReference>
<sequence>MPEQEDVEEEREMEAQELTDDDALLHFSRYSEARAAIPWEQRTFREKVVYHIDRIFLAFLLLFLLVLLGETIYKIWYMTNFQKLQKFVVDTLSLLLKQEKEEELIEL</sequence>
<comment type="caution">
    <text evidence="2">The sequence shown here is derived from an EMBL/GenBank/DDBJ whole genome shotgun (WGS) entry which is preliminary data.</text>
</comment>
<evidence type="ECO:0000256" key="1">
    <source>
        <dbReference type="SAM" id="Phobius"/>
    </source>
</evidence>
<reference evidence="2" key="1">
    <citation type="journal article" date="2023" name="Science">
        <title>Genome structures resolve the early diversification of teleost fishes.</title>
        <authorList>
            <person name="Parey E."/>
            <person name="Louis A."/>
            <person name="Montfort J."/>
            <person name="Bouchez O."/>
            <person name="Roques C."/>
            <person name="Iampietro C."/>
            <person name="Lluch J."/>
            <person name="Castinel A."/>
            <person name="Donnadieu C."/>
            <person name="Desvignes T."/>
            <person name="Floi Bucao C."/>
            <person name="Jouanno E."/>
            <person name="Wen M."/>
            <person name="Mejri S."/>
            <person name="Dirks R."/>
            <person name="Jansen H."/>
            <person name="Henkel C."/>
            <person name="Chen W.J."/>
            <person name="Zahm M."/>
            <person name="Cabau C."/>
            <person name="Klopp C."/>
            <person name="Thompson A.W."/>
            <person name="Robinson-Rechavi M."/>
            <person name="Braasch I."/>
            <person name="Lecointre G."/>
            <person name="Bobe J."/>
            <person name="Postlethwait J.H."/>
            <person name="Berthelot C."/>
            <person name="Roest Crollius H."/>
            <person name="Guiguen Y."/>
        </authorList>
    </citation>
    <scope>NUCLEOTIDE SEQUENCE</scope>
    <source>
        <strain evidence="2">NC1722</strain>
    </source>
</reference>
<evidence type="ECO:0000313" key="3">
    <source>
        <dbReference type="Proteomes" id="UP001221898"/>
    </source>
</evidence>
<name>A0AAD7SBN9_9TELE</name>
<evidence type="ECO:0000313" key="2">
    <source>
        <dbReference type="EMBL" id="KAJ8399580.1"/>
    </source>
</evidence>
<protein>
    <submittedName>
        <fullName evidence="2">Uncharacterized protein</fullName>
    </submittedName>
</protein>
<keyword evidence="1" id="KW-1133">Transmembrane helix</keyword>
<keyword evidence="3" id="KW-1185">Reference proteome</keyword>